<dbReference type="Gene3D" id="4.10.240.10">
    <property type="entry name" value="Zn(2)-C6 fungal-type DNA-binding domain"/>
    <property type="match status" value="1"/>
</dbReference>
<dbReference type="EMBL" id="KV907500">
    <property type="protein sequence ID" value="OOF95303.1"/>
    <property type="molecule type" value="Genomic_DNA"/>
</dbReference>
<dbReference type="OMA" id="QSDCGSM"/>
<dbReference type="GO" id="GO:0000981">
    <property type="term" value="F:DNA-binding transcription factor activity, RNA polymerase II-specific"/>
    <property type="evidence" value="ECO:0007669"/>
    <property type="project" value="InterPro"/>
</dbReference>
<dbReference type="SUPFAM" id="SSF57701">
    <property type="entry name" value="Zn2/Cys6 DNA-binding domain"/>
    <property type="match status" value="1"/>
</dbReference>
<feature type="domain" description="Zn(2)-C6 fungal-type" evidence="8">
    <location>
        <begin position="24"/>
        <end position="53"/>
    </location>
</feature>
<dbReference type="GO" id="GO:0005634">
    <property type="term" value="C:nucleus"/>
    <property type="evidence" value="ECO:0007669"/>
    <property type="project" value="UniProtKB-SubCell"/>
</dbReference>
<dbReference type="AlphaFoldDB" id="A0A1R3RLG0"/>
<dbReference type="CDD" id="cd12148">
    <property type="entry name" value="fungal_TF_MHR"/>
    <property type="match status" value="1"/>
</dbReference>
<keyword evidence="6" id="KW-0539">Nucleus</keyword>
<evidence type="ECO:0000256" key="6">
    <source>
        <dbReference type="ARBA" id="ARBA00023242"/>
    </source>
</evidence>
<dbReference type="InterPro" id="IPR050613">
    <property type="entry name" value="Sec_Metabolite_Reg"/>
</dbReference>
<dbReference type="InterPro" id="IPR001138">
    <property type="entry name" value="Zn2Cys6_DnaBD"/>
</dbReference>
<keyword evidence="5" id="KW-0804">Transcription</keyword>
<evidence type="ECO:0000256" key="7">
    <source>
        <dbReference type="SAM" id="MobiDB-lite"/>
    </source>
</evidence>
<keyword evidence="4" id="KW-0238">DNA-binding</keyword>
<feature type="non-terminal residue" evidence="9">
    <location>
        <position position="612"/>
    </location>
</feature>
<sequence>ESTSLAPSRPRPPLGRRRDKPQLSCNTCRRRKSRCDRLHPCSSCVSRGDPCIYVDNHHRSTRPHASRQAVVPEMQDRLAQLERLVHSLMPESALPSHSANESPLPGSHSECGSMRVSASELRYVGGDHWTAILENIAELKDHFDREEELSVTASPDEPPDPTHALLLYGCRRRTSREELLEVLPPRNTVDRYLSRYFNRMDLVSTSASPCPTVTLKNSLYETFWADPPSVSIIWLGLLFSMICLGVQASNASAVLRELEAEQQALEINLYRENVVQCLVMGEYTKGGPYVLETVIHYVYIEFCLHPDADQDIWYLLALEVNLAMRMGYHRDPSYFPGLTPLQGEMRRRLWATILLGDILISSQMGLPRMISHAKCDTAEPRNLNDDDLDQATGAGLPPSRPETEPTTATGVIARRRMLIALGAISDLAATVQFSYSEVMRVDRELHDAASSLPPPLRIEPPTLGVGFTDSPQVIMSRLFLRHLFYKGQLMLHRRFLFAAKPAEEVDRFAYSREACISASLGALELQHILDEETSPGGQLQSLQWRVTSSINHQFLTATMILCSLLHRGSALSRAEEIQGALRRARISWMGRSATSREANIAAKTIHIVLSRT</sequence>
<dbReference type="OrthoDB" id="4934715at2759"/>
<dbReference type="Proteomes" id="UP000188318">
    <property type="component" value="Unassembled WGS sequence"/>
</dbReference>
<dbReference type="PROSITE" id="PS00463">
    <property type="entry name" value="ZN2_CY6_FUNGAL_1"/>
    <property type="match status" value="1"/>
</dbReference>
<evidence type="ECO:0000256" key="5">
    <source>
        <dbReference type="ARBA" id="ARBA00023163"/>
    </source>
</evidence>
<dbReference type="Pfam" id="PF04082">
    <property type="entry name" value="Fungal_trans"/>
    <property type="match status" value="1"/>
</dbReference>
<dbReference type="CDD" id="cd00067">
    <property type="entry name" value="GAL4"/>
    <property type="match status" value="1"/>
</dbReference>
<feature type="region of interest" description="Disordered" evidence="7">
    <location>
        <begin position="92"/>
        <end position="111"/>
    </location>
</feature>
<keyword evidence="10" id="KW-1185">Reference proteome</keyword>
<keyword evidence="3" id="KW-0805">Transcription regulation</keyword>
<protein>
    <recommendedName>
        <fullName evidence="8">Zn(2)-C6 fungal-type domain-containing protein</fullName>
    </recommendedName>
</protein>
<keyword evidence="2" id="KW-0479">Metal-binding</keyword>
<comment type="subcellular location">
    <subcellularLocation>
        <location evidence="1">Nucleus</location>
    </subcellularLocation>
</comment>
<gene>
    <name evidence="9" type="ORF">ASPCADRAFT_13575</name>
</gene>
<dbReference type="Pfam" id="PF00172">
    <property type="entry name" value="Zn_clus"/>
    <property type="match status" value="1"/>
</dbReference>
<evidence type="ECO:0000256" key="2">
    <source>
        <dbReference type="ARBA" id="ARBA00022723"/>
    </source>
</evidence>
<dbReference type="GO" id="GO:0003677">
    <property type="term" value="F:DNA binding"/>
    <property type="evidence" value="ECO:0007669"/>
    <property type="project" value="UniProtKB-KW"/>
</dbReference>
<proteinExistence type="predicted"/>
<dbReference type="GO" id="GO:0008270">
    <property type="term" value="F:zinc ion binding"/>
    <property type="evidence" value="ECO:0007669"/>
    <property type="project" value="InterPro"/>
</dbReference>
<evidence type="ECO:0000313" key="10">
    <source>
        <dbReference type="Proteomes" id="UP000188318"/>
    </source>
</evidence>
<dbReference type="GO" id="GO:0009893">
    <property type="term" value="P:positive regulation of metabolic process"/>
    <property type="evidence" value="ECO:0007669"/>
    <property type="project" value="UniProtKB-ARBA"/>
</dbReference>
<reference evidence="10" key="1">
    <citation type="journal article" date="2017" name="Genome Biol.">
        <title>Comparative genomics reveals high biological diversity and specific adaptations in the industrially and medically important fungal genus Aspergillus.</title>
        <authorList>
            <person name="de Vries R.P."/>
            <person name="Riley R."/>
            <person name="Wiebenga A."/>
            <person name="Aguilar-Osorio G."/>
            <person name="Amillis S."/>
            <person name="Uchima C.A."/>
            <person name="Anderluh G."/>
            <person name="Asadollahi M."/>
            <person name="Askin M."/>
            <person name="Barry K."/>
            <person name="Battaglia E."/>
            <person name="Bayram O."/>
            <person name="Benocci T."/>
            <person name="Braus-Stromeyer S.A."/>
            <person name="Caldana C."/>
            <person name="Canovas D."/>
            <person name="Cerqueira G.C."/>
            <person name="Chen F."/>
            <person name="Chen W."/>
            <person name="Choi C."/>
            <person name="Clum A."/>
            <person name="Dos Santos R.A."/>
            <person name="Damasio A.R."/>
            <person name="Diallinas G."/>
            <person name="Emri T."/>
            <person name="Fekete E."/>
            <person name="Flipphi M."/>
            <person name="Freyberg S."/>
            <person name="Gallo A."/>
            <person name="Gournas C."/>
            <person name="Habgood R."/>
            <person name="Hainaut M."/>
            <person name="Harispe M.L."/>
            <person name="Henrissat B."/>
            <person name="Hilden K.S."/>
            <person name="Hope R."/>
            <person name="Hossain A."/>
            <person name="Karabika E."/>
            <person name="Karaffa L."/>
            <person name="Karanyi Z."/>
            <person name="Krasevec N."/>
            <person name="Kuo A."/>
            <person name="Kusch H."/>
            <person name="LaButti K."/>
            <person name="Lagendijk E.L."/>
            <person name="Lapidus A."/>
            <person name="Levasseur A."/>
            <person name="Lindquist E."/>
            <person name="Lipzen A."/>
            <person name="Logrieco A.F."/>
            <person name="MacCabe A."/>
            <person name="Maekelae M.R."/>
            <person name="Malavazi I."/>
            <person name="Melin P."/>
            <person name="Meyer V."/>
            <person name="Mielnichuk N."/>
            <person name="Miskei M."/>
            <person name="Molnar A.P."/>
            <person name="Mule G."/>
            <person name="Ngan C.Y."/>
            <person name="Orejas M."/>
            <person name="Orosz E."/>
            <person name="Ouedraogo J.P."/>
            <person name="Overkamp K.M."/>
            <person name="Park H.-S."/>
            <person name="Perrone G."/>
            <person name="Piumi F."/>
            <person name="Punt P.J."/>
            <person name="Ram A.F."/>
            <person name="Ramon A."/>
            <person name="Rauscher S."/>
            <person name="Record E."/>
            <person name="Riano-Pachon D.M."/>
            <person name="Robert V."/>
            <person name="Roehrig J."/>
            <person name="Ruller R."/>
            <person name="Salamov A."/>
            <person name="Salih N.S."/>
            <person name="Samson R.A."/>
            <person name="Sandor E."/>
            <person name="Sanguinetti M."/>
            <person name="Schuetze T."/>
            <person name="Sepcic K."/>
            <person name="Shelest E."/>
            <person name="Sherlock G."/>
            <person name="Sophianopoulou V."/>
            <person name="Squina F.M."/>
            <person name="Sun H."/>
            <person name="Susca A."/>
            <person name="Todd R.B."/>
            <person name="Tsang A."/>
            <person name="Unkles S.E."/>
            <person name="van de Wiele N."/>
            <person name="van Rossen-Uffink D."/>
            <person name="Oliveira J.V."/>
            <person name="Vesth T.C."/>
            <person name="Visser J."/>
            <person name="Yu J.-H."/>
            <person name="Zhou M."/>
            <person name="Andersen M.R."/>
            <person name="Archer D.B."/>
            <person name="Baker S.E."/>
            <person name="Benoit I."/>
            <person name="Brakhage A.A."/>
            <person name="Braus G.H."/>
            <person name="Fischer R."/>
            <person name="Frisvad J.C."/>
            <person name="Goldman G.H."/>
            <person name="Houbraken J."/>
            <person name="Oakley B."/>
            <person name="Pocsi I."/>
            <person name="Scazzocchio C."/>
            <person name="Seiboth B."/>
            <person name="vanKuyk P.A."/>
            <person name="Wortman J."/>
            <person name="Dyer P.S."/>
            <person name="Grigoriev I.V."/>
        </authorList>
    </citation>
    <scope>NUCLEOTIDE SEQUENCE [LARGE SCALE GENOMIC DNA]</scope>
    <source>
        <strain evidence="10">ITEM 5010</strain>
    </source>
</reference>
<evidence type="ECO:0000256" key="1">
    <source>
        <dbReference type="ARBA" id="ARBA00004123"/>
    </source>
</evidence>
<evidence type="ECO:0000256" key="4">
    <source>
        <dbReference type="ARBA" id="ARBA00023125"/>
    </source>
</evidence>
<feature type="region of interest" description="Disordered" evidence="7">
    <location>
        <begin position="380"/>
        <end position="408"/>
    </location>
</feature>
<dbReference type="VEuPathDB" id="FungiDB:ASPCADRAFT_13575"/>
<dbReference type="InterPro" id="IPR007219">
    <property type="entry name" value="XnlR_reg_dom"/>
</dbReference>
<feature type="region of interest" description="Disordered" evidence="7">
    <location>
        <begin position="1"/>
        <end position="21"/>
    </location>
</feature>
<dbReference type="GO" id="GO:0006351">
    <property type="term" value="P:DNA-templated transcription"/>
    <property type="evidence" value="ECO:0007669"/>
    <property type="project" value="InterPro"/>
</dbReference>
<evidence type="ECO:0000256" key="3">
    <source>
        <dbReference type="ARBA" id="ARBA00023015"/>
    </source>
</evidence>
<dbReference type="SMART" id="SM00066">
    <property type="entry name" value="GAL4"/>
    <property type="match status" value="1"/>
</dbReference>
<accession>A0A1R3RLG0</accession>
<dbReference type="SMART" id="SM00906">
    <property type="entry name" value="Fungal_trans"/>
    <property type="match status" value="1"/>
</dbReference>
<evidence type="ECO:0000259" key="8">
    <source>
        <dbReference type="PROSITE" id="PS50048"/>
    </source>
</evidence>
<dbReference type="InterPro" id="IPR036864">
    <property type="entry name" value="Zn2-C6_fun-type_DNA-bd_sf"/>
</dbReference>
<dbReference type="PROSITE" id="PS50048">
    <property type="entry name" value="ZN2_CY6_FUNGAL_2"/>
    <property type="match status" value="1"/>
</dbReference>
<feature type="non-terminal residue" evidence="9">
    <location>
        <position position="1"/>
    </location>
</feature>
<dbReference type="PANTHER" id="PTHR31001:SF74">
    <property type="entry name" value="ZN(II)2CYS6 TRANSCRIPTION FACTOR (EUROFUNG)"/>
    <property type="match status" value="1"/>
</dbReference>
<organism evidence="9 10">
    <name type="scientific">Aspergillus carbonarius (strain ITEM 5010)</name>
    <dbReference type="NCBI Taxonomy" id="602072"/>
    <lineage>
        <taxon>Eukaryota</taxon>
        <taxon>Fungi</taxon>
        <taxon>Dikarya</taxon>
        <taxon>Ascomycota</taxon>
        <taxon>Pezizomycotina</taxon>
        <taxon>Eurotiomycetes</taxon>
        <taxon>Eurotiomycetidae</taxon>
        <taxon>Eurotiales</taxon>
        <taxon>Aspergillaceae</taxon>
        <taxon>Aspergillus</taxon>
        <taxon>Aspergillus subgen. Circumdati</taxon>
    </lineage>
</organism>
<name>A0A1R3RLG0_ASPC5</name>
<dbReference type="PANTHER" id="PTHR31001">
    <property type="entry name" value="UNCHARACTERIZED TRANSCRIPTIONAL REGULATORY PROTEIN"/>
    <property type="match status" value="1"/>
</dbReference>
<evidence type="ECO:0000313" key="9">
    <source>
        <dbReference type="EMBL" id="OOF95303.1"/>
    </source>
</evidence>
<dbReference type="STRING" id="602072.A0A1R3RLG0"/>